<dbReference type="OrthoDB" id="5508423at2"/>
<accession>A0A2U2N2G6</accession>
<organism evidence="1 2">
    <name type="scientific">Sediminicurvatus halobius</name>
    <dbReference type="NCBI Taxonomy" id="2182432"/>
    <lineage>
        <taxon>Bacteria</taxon>
        <taxon>Pseudomonadati</taxon>
        <taxon>Pseudomonadota</taxon>
        <taxon>Gammaproteobacteria</taxon>
        <taxon>Chromatiales</taxon>
        <taxon>Ectothiorhodospiraceae</taxon>
        <taxon>Sediminicurvatus</taxon>
    </lineage>
</organism>
<evidence type="ECO:0008006" key="3">
    <source>
        <dbReference type="Google" id="ProtNLM"/>
    </source>
</evidence>
<dbReference type="AlphaFoldDB" id="A0A2U2N2G6"/>
<dbReference type="EMBL" id="QFFI01000012">
    <property type="protein sequence ID" value="PWG63257.1"/>
    <property type="molecule type" value="Genomic_DNA"/>
</dbReference>
<comment type="caution">
    <text evidence="1">The sequence shown here is derived from an EMBL/GenBank/DDBJ whole genome shotgun (WGS) entry which is preliminary data.</text>
</comment>
<dbReference type="Proteomes" id="UP000245474">
    <property type="component" value="Unassembled WGS sequence"/>
</dbReference>
<sequence length="248" mass="26583">MPLEECLAEAVSAGSRYLGPARVVARDGELAVVELERSRYPAIPAVHGYRPAVGDRTLVIGDEGGALYIIGVLETARRGLRLSVDDGDLELVTTRGKARIVAAGGIELTSALAVEIRSRLGVVLSVLGRAGRLLPRLSIGPSRTELRNTELHLESEVARQTSRHAHVQADHLGVHARELEAGTGTARLSADTVLSRVSSVYTRVSGLWQLAAGRARTVVRGTSLHKAERIHSKADRDVKVKAEQIHLG</sequence>
<keyword evidence="2" id="KW-1185">Reference proteome</keyword>
<evidence type="ECO:0000313" key="1">
    <source>
        <dbReference type="EMBL" id="PWG63257.1"/>
    </source>
</evidence>
<proteinExistence type="predicted"/>
<gene>
    <name evidence="1" type="ORF">DEM34_09280</name>
</gene>
<dbReference type="Pfam" id="PF12059">
    <property type="entry name" value="DUF3540"/>
    <property type="match status" value="2"/>
</dbReference>
<name>A0A2U2N2G6_9GAMM</name>
<evidence type="ECO:0000313" key="2">
    <source>
        <dbReference type="Proteomes" id="UP000245474"/>
    </source>
</evidence>
<dbReference type="RefSeq" id="WP_109678524.1">
    <property type="nucleotide sequence ID" value="NZ_CP086615.1"/>
</dbReference>
<protein>
    <recommendedName>
        <fullName evidence="3">DUF3540 domain-containing protein</fullName>
    </recommendedName>
</protein>
<reference evidence="1 2" key="1">
    <citation type="submission" date="2018-05" db="EMBL/GenBank/DDBJ databases">
        <title>Spiribacter halobius sp. nov., a moderately halophilic bacterium isolated from marine solar saltern.</title>
        <authorList>
            <person name="Zheng W.-S."/>
            <person name="Lu D.-C."/>
            <person name="Du Z.-J."/>
        </authorList>
    </citation>
    <scope>NUCLEOTIDE SEQUENCE [LARGE SCALE GENOMIC DNA]</scope>
    <source>
        <strain evidence="1 2">E85</strain>
    </source>
</reference>
<dbReference type="InterPro" id="IPR021927">
    <property type="entry name" value="DUF3540"/>
</dbReference>